<dbReference type="InterPro" id="IPR013783">
    <property type="entry name" value="Ig-like_fold"/>
</dbReference>
<dbReference type="InterPro" id="IPR026845">
    <property type="entry name" value="NXPH/NXPE"/>
</dbReference>
<evidence type="ECO:0000313" key="3">
    <source>
        <dbReference type="Proteomes" id="UP001176940"/>
    </source>
</evidence>
<dbReference type="SUPFAM" id="SSF81296">
    <property type="entry name" value="E set domains"/>
    <property type="match status" value="1"/>
</dbReference>
<dbReference type="PANTHER" id="PTHR16165">
    <property type="entry name" value="NXPE FAMILY MEMBER"/>
    <property type="match status" value="1"/>
</dbReference>
<keyword evidence="1" id="KW-0472">Membrane</keyword>
<evidence type="ECO:0008006" key="4">
    <source>
        <dbReference type="Google" id="ProtNLM"/>
    </source>
</evidence>
<keyword evidence="1" id="KW-0812">Transmembrane</keyword>
<gene>
    <name evidence="2" type="ORF">RIMI_LOCUS21986522</name>
</gene>
<sequence>MGEDELRMNLGPLDPAEAFPAPRDAPVTGPCIAVSRDDDVVVSRDCYIIIWRDCDALLGPECREEHRRTNRMSKPNTIQFKMVLGLAIFFITLLSFIIHLQPNYIKILSNHCLSVFEKTNTSFPSNEPNSIDIQISELMTLIDRTVPNVDFSFFNDTTSAKNSTATIVEKKPNYCVGDTITIRVEMCNFLGEKKSYGGDFLRARIFSTKLGAGASGEIKDFKNGTYNVYFTLFWEGEVKISVLLMHPSEGVSALWKSRNLGYKYIKYTGKFLNKSQEVVTECGFSLDTKGDKCNYVDKRYGESFYCIKPPGVACEAFVSLKSGNNPYTYLTKVQKNLFSLTPGPLEAEQEVIAYNVAQIFEQPRSQESNGGKVSEEVDDDEAKLPETSIFKMTTSVTSWKHCSIVSGKQQQAVLKQISIGDKPHNAEELWTTLKEQADLCLTSMNLQPGGGSGAR</sequence>
<feature type="transmembrane region" description="Helical" evidence="1">
    <location>
        <begin position="78"/>
        <end position="100"/>
    </location>
</feature>
<dbReference type="PANTHER" id="PTHR16165:SF3">
    <property type="entry name" value="NXPE FAMILY MEMBER 1"/>
    <property type="match status" value="1"/>
</dbReference>
<keyword evidence="3" id="KW-1185">Reference proteome</keyword>
<proteinExistence type="predicted"/>
<dbReference type="Pfam" id="PF06312">
    <property type="entry name" value="Neurexophilin"/>
    <property type="match status" value="1"/>
</dbReference>
<reference evidence="2" key="1">
    <citation type="submission" date="2023-07" db="EMBL/GenBank/DDBJ databases">
        <authorList>
            <person name="Stuckert A."/>
        </authorList>
    </citation>
    <scope>NUCLEOTIDE SEQUENCE</scope>
</reference>
<comment type="caution">
    <text evidence="2">The sequence shown here is derived from an EMBL/GenBank/DDBJ whole genome shotgun (WGS) entry which is preliminary data.</text>
</comment>
<protein>
    <recommendedName>
        <fullName evidence="4">NXPE family member 1</fullName>
    </recommendedName>
</protein>
<keyword evidence="1" id="KW-1133">Transmembrane helix</keyword>
<evidence type="ECO:0000256" key="1">
    <source>
        <dbReference type="SAM" id="Phobius"/>
    </source>
</evidence>
<dbReference type="EMBL" id="CAUEEQ010078081">
    <property type="protein sequence ID" value="CAJ0967149.1"/>
    <property type="molecule type" value="Genomic_DNA"/>
</dbReference>
<dbReference type="Proteomes" id="UP001176940">
    <property type="component" value="Unassembled WGS sequence"/>
</dbReference>
<accession>A0ABN9MP01</accession>
<dbReference type="Gene3D" id="2.60.40.10">
    <property type="entry name" value="Immunoglobulins"/>
    <property type="match status" value="1"/>
</dbReference>
<organism evidence="2 3">
    <name type="scientific">Ranitomeya imitator</name>
    <name type="common">mimic poison frog</name>
    <dbReference type="NCBI Taxonomy" id="111125"/>
    <lineage>
        <taxon>Eukaryota</taxon>
        <taxon>Metazoa</taxon>
        <taxon>Chordata</taxon>
        <taxon>Craniata</taxon>
        <taxon>Vertebrata</taxon>
        <taxon>Euteleostomi</taxon>
        <taxon>Amphibia</taxon>
        <taxon>Batrachia</taxon>
        <taxon>Anura</taxon>
        <taxon>Neobatrachia</taxon>
        <taxon>Hyloidea</taxon>
        <taxon>Dendrobatidae</taxon>
        <taxon>Dendrobatinae</taxon>
        <taxon>Ranitomeya</taxon>
    </lineage>
</organism>
<evidence type="ECO:0000313" key="2">
    <source>
        <dbReference type="EMBL" id="CAJ0967149.1"/>
    </source>
</evidence>
<dbReference type="InterPro" id="IPR014756">
    <property type="entry name" value="Ig_E-set"/>
</dbReference>
<name>A0ABN9MP01_9NEOB</name>